<feature type="domain" description="GGDEF" evidence="3">
    <location>
        <begin position="56"/>
        <end position="188"/>
    </location>
</feature>
<organism evidence="4 5">
    <name type="scientific">Actimicrobium antarcticum</name>
    <dbReference type="NCBI Taxonomy" id="1051899"/>
    <lineage>
        <taxon>Bacteria</taxon>
        <taxon>Pseudomonadati</taxon>
        <taxon>Pseudomonadota</taxon>
        <taxon>Betaproteobacteria</taxon>
        <taxon>Burkholderiales</taxon>
        <taxon>Oxalobacteraceae</taxon>
        <taxon>Actimicrobium</taxon>
    </lineage>
</organism>
<evidence type="ECO:0000313" key="4">
    <source>
        <dbReference type="EMBL" id="GAA4021190.1"/>
    </source>
</evidence>
<dbReference type="PANTHER" id="PTHR45138:SF9">
    <property type="entry name" value="DIGUANYLATE CYCLASE DGCM-RELATED"/>
    <property type="match status" value="1"/>
</dbReference>
<dbReference type="PANTHER" id="PTHR45138">
    <property type="entry name" value="REGULATORY COMPONENTS OF SENSORY TRANSDUCTION SYSTEM"/>
    <property type="match status" value="1"/>
</dbReference>
<accession>A0ABP7T544</accession>
<dbReference type="InterPro" id="IPR029787">
    <property type="entry name" value="Nucleotide_cyclase"/>
</dbReference>
<dbReference type="InterPro" id="IPR000160">
    <property type="entry name" value="GGDEF_dom"/>
</dbReference>
<keyword evidence="5" id="KW-1185">Reference proteome</keyword>
<protein>
    <recommendedName>
        <fullName evidence="1">diguanylate cyclase</fullName>
        <ecNumber evidence="1">2.7.7.65</ecNumber>
    </recommendedName>
</protein>
<dbReference type="Pfam" id="PF00990">
    <property type="entry name" value="GGDEF"/>
    <property type="match status" value="1"/>
</dbReference>
<dbReference type="EMBL" id="BAAAZE010000008">
    <property type="protein sequence ID" value="GAA4021190.1"/>
    <property type="molecule type" value="Genomic_DNA"/>
</dbReference>
<reference evidence="5" key="1">
    <citation type="journal article" date="2019" name="Int. J. Syst. Evol. Microbiol.">
        <title>The Global Catalogue of Microorganisms (GCM) 10K type strain sequencing project: providing services to taxonomists for standard genome sequencing and annotation.</title>
        <authorList>
            <consortium name="The Broad Institute Genomics Platform"/>
            <consortium name="The Broad Institute Genome Sequencing Center for Infectious Disease"/>
            <person name="Wu L."/>
            <person name="Ma J."/>
        </authorList>
    </citation>
    <scope>NUCLEOTIDE SEQUENCE [LARGE SCALE GENOMIC DNA]</scope>
    <source>
        <strain evidence="5">JCM 16673</strain>
    </source>
</reference>
<evidence type="ECO:0000259" key="3">
    <source>
        <dbReference type="PROSITE" id="PS50887"/>
    </source>
</evidence>
<proteinExistence type="predicted"/>
<evidence type="ECO:0000256" key="2">
    <source>
        <dbReference type="ARBA" id="ARBA00034247"/>
    </source>
</evidence>
<dbReference type="RefSeq" id="WP_344762919.1">
    <property type="nucleotide sequence ID" value="NZ_BAAAZE010000008.1"/>
</dbReference>
<evidence type="ECO:0000313" key="5">
    <source>
        <dbReference type="Proteomes" id="UP001501353"/>
    </source>
</evidence>
<dbReference type="NCBIfam" id="TIGR00254">
    <property type="entry name" value="GGDEF"/>
    <property type="match status" value="1"/>
</dbReference>
<dbReference type="CDD" id="cd01949">
    <property type="entry name" value="GGDEF"/>
    <property type="match status" value="1"/>
</dbReference>
<evidence type="ECO:0000256" key="1">
    <source>
        <dbReference type="ARBA" id="ARBA00012528"/>
    </source>
</evidence>
<name>A0ABP7T544_9BURK</name>
<dbReference type="InterPro" id="IPR050469">
    <property type="entry name" value="Diguanylate_Cyclase"/>
</dbReference>
<dbReference type="EC" id="2.7.7.65" evidence="1"/>
<comment type="caution">
    <text evidence="4">The sequence shown here is derived from an EMBL/GenBank/DDBJ whole genome shotgun (WGS) entry which is preliminary data.</text>
</comment>
<dbReference type="PROSITE" id="PS50887">
    <property type="entry name" value="GGDEF"/>
    <property type="match status" value="1"/>
</dbReference>
<comment type="catalytic activity">
    <reaction evidence="2">
        <text>2 GTP = 3',3'-c-di-GMP + 2 diphosphate</text>
        <dbReference type="Rhea" id="RHEA:24898"/>
        <dbReference type="ChEBI" id="CHEBI:33019"/>
        <dbReference type="ChEBI" id="CHEBI:37565"/>
        <dbReference type="ChEBI" id="CHEBI:58805"/>
        <dbReference type="EC" id="2.7.7.65"/>
    </reaction>
</comment>
<gene>
    <name evidence="4" type="ORF">GCM10022212_17590</name>
</gene>
<dbReference type="SUPFAM" id="SSF55073">
    <property type="entry name" value="Nucleotide cyclase"/>
    <property type="match status" value="1"/>
</dbReference>
<dbReference type="Proteomes" id="UP001501353">
    <property type="component" value="Unassembled WGS sequence"/>
</dbReference>
<dbReference type="SMART" id="SM00267">
    <property type="entry name" value="GGDEF"/>
    <property type="match status" value="1"/>
</dbReference>
<sequence>MTALREQLAAREEDVQRLRTDLAELAHHDALTGALSRRILVEALEVELLRVRRTGHPLCFAIIDLDHFQAVNAHFGEAVGDLVLKAVAHSGLTFLRSMDRFGRLGGEEFGILMPSTWLDSATTAIMRLHACVAACDWSGMTQGMPVTFSAGLTTNAPGDTAGHVLLRAEDALLQAKLDGRNRTVVLEQPLPDMVMTDE</sequence>
<dbReference type="Gene3D" id="3.30.70.270">
    <property type="match status" value="1"/>
</dbReference>
<dbReference type="InterPro" id="IPR043128">
    <property type="entry name" value="Rev_trsase/Diguanyl_cyclase"/>
</dbReference>